<organism evidence="1">
    <name type="scientific">Arundo donax</name>
    <name type="common">Giant reed</name>
    <name type="synonym">Donax arundinaceus</name>
    <dbReference type="NCBI Taxonomy" id="35708"/>
    <lineage>
        <taxon>Eukaryota</taxon>
        <taxon>Viridiplantae</taxon>
        <taxon>Streptophyta</taxon>
        <taxon>Embryophyta</taxon>
        <taxon>Tracheophyta</taxon>
        <taxon>Spermatophyta</taxon>
        <taxon>Magnoliopsida</taxon>
        <taxon>Liliopsida</taxon>
        <taxon>Poales</taxon>
        <taxon>Poaceae</taxon>
        <taxon>PACMAD clade</taxon>
        <taxon>Arundinoideae</taxon>
        <taxon>Arundineae</taxon>
        <taxon>Arundo</taxon>
    </lineage>
</organism>
<name>A0A0A9H769_ARUDO</name>
<accession>A0A0A9H769</accession>
<reference evidence="1" key="1">
    <citation type="submission" date="2014-09" db="EMBL/GenBank/DDBJ databases">
        <authorList>
            <person name="Magalhaes I.L.F."/>
            <person name="Oliveira U."/>
            <person name="Santos F.R."/>
            <person name="Vidigal T.H.D.A."/>
            <person name="Brescovit A.D."/>
            <person name="Santos A.J."/>
        </authorList>
    </citation>
    <scope>NUCLEOTIDE SEQUENCE</scope>
    <source>
        <tissue evidence="1">Shoot tissue taken approximately 20 cm above the soil surface</tissue>
    </source>
</reference>
<reference evidence="1" key="2">
    <citation type="journal article" date="2015" name="Data Brief">
        <title>Shoot transcriptome of the giant reed, Arundo donax.</title>
        <authorList>
            <person name="Barrero R.A."/>
            <person name="Guerrero F.D."/>
            <person name="Moolhuijzen P."/>
            <person name="Goolsby J.A."/>
            <person name="Tidwell J."/>
            <person name="Bellgard S.E."/>
            <person name="Bellgard M.I."/>
        </authorList>
    </citation>
    <scope>NUCLEOTIDE SEQUENCE</scope>
    <source>
        <tissue evidence="1">Shoot tissue taken approximately 20 cm above the soil surface</tissue>
    </source>
</reference>
<protein>
    <submittedName>
        <fullName evidence="1">Uncharacterized protein</fullName>
    </submittedName>
</protein>
<sequence>MLRPTPSGGKTSALPTKVGGWITFLRQSQLPTRSMILTFYQTCRSAIIVQLALY</sequence>
<dbReference type="AlphaFoldDB" id="A0A0A9H769"/>
<evidence type="ECO:0000313" key="1">
    <source>
        <dbReference type="EMBL" id="JAE30701.1"/>
    </source>
</evidence>
<proteinExistence type="predicted"/>
<dbReference type="EMBL" id="GBRH01167195">
    <property type="protein sequence ID" value="JAE30701.1"/>
    <property type="molecule type" value="Transcribed_RNA"/>
</dbReference>